<sequence>MSRSLPPICPTCQIPISIIHIFTNCTIFSNSLSHYNLLPDIKNSSLYRTHLRISQTSFVSSKLIISSIKCNTLPFF</sequence>
<dbReference type="AlphaFoldDB" id="A0AAW1CNW1"/>
<dbReference type="Proteomes" id="UP001461498">
    <property type="component" value="Unassembled WGS sequence"/>
</dbReference>
<proteinExistence type="predicted"/>
<name>A0AAW1CNW1_9HEMI</name>
<organism evidence="1 2">
    <name type="scientific">Rhynocoris fuscipes</name>
    <dbReference type="NCBI Taxonomy" id="488301"/>
    <lineage>
        <taxon>Eukaryota</taxon>
        <taxon>Metazoa</taxon>
        <taxon>Ecdysozoa</taxon>
        <taxon>Arthropoda</taxon>
        <taxon>Hexapoda</taxon>
        <taxon>Insecta</taxon>
        <taxon>Pterygota</taxon>
        <taxon>Neoptera</taxon>
        <taxon>Paraneoptera</taxon>
        <taxon>Hemiptera</taxon>
        <taxon>Heteroptera</taxon>
        <taxon>Panheteroptera</taxon>
        <taxon>Cimicomorpha</taxon>
        <taxon>Reduviidae</taxon>
        <taxon>Harpactorinae</taxon>
        <taxon>Harpactorini</taxon>
        <taxon>Rhynocoris</taxon>
    </lineage>
</organism>
<dbReference type="EMBL" id="JAPXFL010000012">
    <property type="protein sequence ID" value="KAK9499195.1"/>
    <property type="molecule type" value="Genomic_DNA"/>
</dbReference>
<evidence type="ECO:0000313" key="2">
    <source>
        <dbReference type="Proteomes" id="UP001461498"/>
    </source>
</evidence>
<comment type="caution">
    <text evidence="1">The sequence shown here is derived from an EMBL/GenBank/DDBJ whole genome shotgun (WGS) entry which is preliminary data.</text>
</comment>
<gene>
    <name evidence="1" type="ORF">O3M35_003689</name>
</gene>
<evidence type="ECO:0000313" key="1">
    <source>
        <dbReference type="EMBL" id="KAK9499195.1"/>
    </source>
</evidence>
<accession>A0AAW1CNW1</accession>
<keyword evidence="2" id="KW-1185">Reference proteome</keyword>
<reference evidence="1 2" key="1">
    <citation type="submission" date="2022-12" db="EMBL/GenBank/DDBJ databases">
        <title>Chromosome-level genome assembly of true bugs.</title>
        <authorList>
            <person name="Ma L."/>
            <person name="Li H."/>
        </authorList>
    </citation>
    <scope>NUCLEOTIDE SEQUENCE [LARGE SCALE GENOMIC DNA]</scope>
    <source>
        <strain evidence="1">Lab_2022b</strain>
    </source>
</reference>
<protein>
    <submittedName>
        <fullName evidence="1">Uncharacterized protein</fullName>
    </submittedName>
</protein>